<reference evidence="2 3" key="1">
    <citation type="submission" date="2024-02" db="EMBL/GenBank/DDBJ databases">
        <authorList>
            <person name="Vignale AGUSTIN F."/>
            <person name="Sosa J E."/>
            <person name="Modenutti C."/>
        </authorList>
    </citation>
    <scope>NUCLEOTIDE SEQUENCE [LARGE SCALE GENOMIC DNA]</scope>
</reference>
<gene>
    <name evidence="2" type="ORF">ILEXP_LOCUS48827</name>
</gene>
<dbReference type="Proteomes" id="UP001642360">
    <property type="component" value="Unassembled WGS sequence"/>
</dbReference>
<protein>
    <submittedName>
        <fullName evidence="2">Uncharacterized protein</fullName>
    </submittedName>
</protein>
<accession>A0ABC8UB51</accession>
<dbReference type="AlphaFoldDB" id="A0ABC8UB51"/>
<keyword evidence="1" id="KW-0732">Signal</keyword>
<evidence type="ECO:0000256" key="1">
    <source>
        <dbReference type="SAM" id="SignalP"/>
    </source>
</evidence>
<name>A0ABC8UB51_9AQUA</name>
<feature type="chain" id="PRO_5044828086" evidence="1">
    <location>
        <begin position="18"/>
        <end position="102"/>
    </location>
</feature>
<keyword evidence="3" id="KW-1185">Reference proteome</keyword>
<organism evidence="2 3">
    <name type="scientific">Ilex paraguariensis</name>
    <name type="common">yerba mate</name>
    <dbReference type="NCBI Taxonomy" id="185542"/>
    <lineage>
        <taxon>Eukaryota</taxon>
        <taxon>Viridiplantae</taxon>
        <taxon>Streptophyta</taxon>
        <taxon>Embryophyta</taxon>
        <taxon>Tracheophyta</taxon>
        <taxon>Spermatophyta</taxon>
        <taxon>Magnoliopsida</taxon>
        <taxon>eudicotyledons</taxon>
        <taxon>Gunneridae</taxon>
        <taxon>Pentapetalae</taxon>
        <taxon>asterids</taxon>
        <taxon>campanulids</taxon>
        <taxon>Aquifoliales</taxon>
        <taxon>Aquifoliaceae</taxon>
        <taxon>Ilex</taxon>
    </lineage>
</organism>
<comment type="caution">
    <text evidence="2">The sequence shown here is derived from an EMBL/GenBank/DDBJ whole genome shotgun (WGS) entry which is preliminary data.</text>
</comment>
<sequence length="102" mass="10553">MVRTALLFASGFQSILLIEQAAVEIQAKDAGVSLNSDQNLSVEKAAPIPIPQADFTPQIQATPTPIDVAPATQADASSAPIDDVPTPQSNVSSVYADIVPVP</sequence>
<evidence type="ECO:0000313" key="2">
    <source>
        <dbReference type="EMBL" id="CAK9178897.1"/>
    </source>
</evidence>
<proteinExistence type="predicted"/>
<evidence type="ECO:0000313" key="3">
    <source>
        <dbReference type="Proteomes" id="UP001642360"/>
    </source>
</evidence>
<feature type="signal peptide" evidence="1">
    <location>
        <begin position="1"/>
        <end position="17"/>
    </location>
</feature>
<dbReference type="EMBL" id="CAUOFW020007356">
    <property type="protein sequence ID" value="CAK9178897.1"/>
    <property type="molecule type" value="Genomic_DNA"/>
</dbReference>